<proteinExistence type="predicted"/>
<keyword evidence="2" id="KW-1185">Reference proteome</keyword>
<evidence type="ECO:0000313" key="1">
    <source>
        <dbReference type="EMBL" id="VDN30276.1"/>
    </source>
</evidence>
<protein>
    <submittedName>
        <fullName evidence="1">Uncharacterized protein</fullName>
    </submittedName>
</protein>
<name>A0A3P7QHG2_CYLGO</name>
<dbReference type="EMBL" id="UYRV01116776">
    <property type="protein sequence ID" value="VDN30276.1"/>
    <property type="molecule type" value="Genomic_DNA"/>
</dbReference>
<organism evidence="1 2">
    <name type="scientific">Cylicostephanus goldi</name>
    <name type="common">Nematode worm</name>
    <dbReference type="NCBI Taxonomy" id="71465"/>
    <lineage>
        <taxon>Eukaryota</taxon>
        <taxon>Metazoa</taxon>
        <taxon>Ecdysozoa</taxon>
        <taxon>Nematoda</taxon>
        <taxon>Chromadorea</taxon>
        <taxon>Rhabditida</taxon>
        <taxon>Rhabditina</taxon>
        <taxon>Rhabditomorpha</taxon>
        <taxon>Strongyloidea</taxon>
        <taxon>Strongylidae</taxon>
        <taxon>Cylicostephanus</taxon>
    </lineage>
</organism>
<dbReference type="OrthoDB" id="5853692at2759"/>
<dbReference type="AlphaFoldDB" id="A0A3P7QHG2"/>
<dbReference type="Proteomes" id="UP000271889">
    <property type="component" value="Unassembled WGS sequence"/>
</dbReference>
<reference evidence="1 2" key="1">
    <citation type="submission" date="2018-11" db="EMBL/GenBank/DDBJ databases">
        <authorList>
            <consortium name="Pathogen Informatics"/>
        </authorList>
    </citation>
    <scope>NUCLEOTIDE SEQUENCE [LARGE SCALE GENOMIC DNA]</scope>
</reference>
<accession>A0A3P7QHG2</accession>
<evidence type="ECO:0000313" key="2">
    <source>
        <dbReference type="Proteomes" id="UP000271889"/>
    </source>
</evidence>
<sequence length="262" mass="29900">MLIDAGDIGKFCRVADIGTLFCDLFDRIEAYSSLSLQQITFTQWDDRRNLLDAQGVLESVLDIIETVEYLVNQTASHTGRFRQRSTSLFEASDCFVRSSMRNAMEIPLEDEDTAEKPAADIHRLDGTLPVVELASCLGFAVNYIQPLKEILIKRPSRTPSPELSSKYIDTDLLLFLLMTTVKEGSWTMFELFEIFLCLIADFSPACGAIPSSLLEVVSQCYREARARDYCLQWHCAEKWDDKELLQRFMWNHAKVISDDTIK</sequence>
<gene>
    <name evidence="1" type="ORF">CGOC_LOCUS11505</name>
</gene>